<dbReference type="Gene3D" id="3.40.50.2300">
    <property type="match status" value="1"/>
</dbReference>
<evidence type="ECO:0000256" key="1">
    <source>
        <dbReference type="PROSITE-ProRule" id="PRU00169"/>
    </source>
</evidence>
<dbReference type="PANTHER" id="PTHR43228">
    <property type="entry name" value="TWO-COMPONENT RESPONSE REGULATOR"/>
    <property type="match status" value="1"/>
</dbReference>
<dbReference type="AlphaFoldDB" id="A0A9X4QQY1"/>
<evidence type="ECO:0000256" key="3">
    <source>
        <dbReference type="SAM" id="MobiDB-lite"/>
    </source>
</evidence>
<dbReference type="PANTHER" id="PTHR43228:SF1">
    <property type="entry name" value="TWO-COMPONENT RESPONSE REGULATOR ARR22"/>
    <property type="match status" value="1"/>
</dbReference>
<comment type="caution">
    <text evidence="5">The sequence shown here is derived from an EMBL/GenBank/DDBJ whole genome shotgun (WGS) entry which is preliminary data.</text>
</comment>
<keyword evidence="2" id="KW-0175">Coiled coil</keyword>
<evidence type="ECO:0000256" key="2">
    <source>
        <dbReference type="SAM" id="Coils"/>
    </source>
</evidence>
<accession>A0A9X4QQY1</accession>
<organism evidence="5 6">
    <name type="scientific">Cohnella ginsengisoli</name>
    <dbReference type="NCBI Taxonomy" id="425004"/>
    <lineage>
        <taxon>Bacteria</taxon>
        <taxon>Bacillati</taxon>
        <taxon>Bacillota</taxon>
        <taxon>Bacilli</taxon>
        <taxon>Bacillales</taxon>
        <taxon>Paenibacillaceae</taxon>
        <taxon>Cohnella</taxon>
    </lineage>
</organism>
<sequence length="218" mass="24241">MMIQALIVDDEPLHIQGLVRHVGWERLGYAPPLTAESGEEALEILADADVDVLITDVSMPGMTGIELLAKCRSDYPKLQSLHTLMISGFDEFEFVQEAIHLGAKAYVLKPIRTEEIEEKLAAFRTAIEKREQIERETRALQDKLTGSLDVLQDRFVNDLIEGRSEDAELMDSWRRLLDLPRDGASHSAHPLQVRSPGAGRGCRCAAADPARGRSVEGR</sequence>
<keyword evidence="6" id="KW-1185">Reference proteome</keyword>
<evidence type="ECO:0000313" key="6">
    <source>
        <dbReference type="Proteomes" id="UP001153387"/>
    </source>
</evidence>
<dbReference type="InterPro" id="IPR011006">
    <property type="entry name" value="CheY-like_superfamily"/>
</dbReference>
<dbReference type="PROSITE" id="PS50110">
    <property type="entry name" value="RESPONSE_REGULATORY"/>
    <property type="match status" value="1"/>
</dbReference>
<reference evidence="5 6" key="1">
    <citation type="submission" date="2022-10" db="EMBL/GenBank/DDBJ databases">
        <title>Comparative genomic analysis of Cohnella hashimotonis sp. nov., isolated from the International Space Station.</title>
        <authorList>
            <person name="Simpson A."/>
            <person name="Venkateswaran K."/>
        </authorList>
    </citation>
    <scope>NUCLEOTIDE SEQUENCE [LARGE SCALE GENOMIC DNA]</scope>
    <source>
        <strain evidence="5 6">DSM 18997</strain>
    </source>
</reference>
<dbReference type="SUPFAM" id="SSF52172">
    <property type="entry name" value="CheY-like"/>
    <property type="match status" value="1"/>
</dbReference>
<name>A0A9X4QQY1_9BACL</name>
<feature type="modified residue" description="4-aspartylphosphate" evidence="1">
    <location>
        <position position="56"/>
    </location>
</feature>
<dbReference type="RefSeq" id="WP_277568011.1">
    <property type="nucleotide sequence ID" value="NZ_JAPDHZ010000006.1"/>
</dbReference>
<dbReference type="EMBL" id="JAPDHZ010000006">
    <property type="protein sequence ID" value="MDG0794255.1"/>
    <property type="molecule type" value="Genomic_DNA"/>
</dbReference>
<dbReference type="GO" id="GO:0000160">
    <property type="term" value="P:phosphorelay signal transduction system"/>
    <property type="evidence" value="ECO:0007669"/>
    <property type="project" value="InterPro"/>
</dbReference>
<feature type="coiled-coil region" evidence="2">
    <location>
        <begin position="116"/>
        <end position="143"/>
    </location>
</feature>
<protein>
    <submittedName>
        <fullName evidence="5">Response regulator</fullName>
    </submittedName>
</protein>
<dbReference type="InterPro" id="IPR001789">
    <property type="entry name" value="Sig_transdc_resp-reg_receiver"/>
</dbReference>
<dbReference type="SMART" id="SM00448">
    <property type="entry name" value="REC"/>
    <property type="match status" value="1"/>
</dbReference>
<feature type="domain" description="Response regulatory" evidence="4">
    <location>
        <begin position="4"/>
        <end position="124"/>
    </location>
</feature>
<feature type="region of interest" description="Disordered" evidence="3">
    <location>
        <begin position="184"/>
        <end position="218"/>
    </location>
</feature>
<dbReference type="Pfam" id="PF00072">
    <property type="entry name" value="Response_reg"/>
    <property type="match status" value="1"/>
</dbReference>
<dbReference type="CDD" id="cd17536">
    <property type="entry name" value="REC_YesN-like"/>
    <property type="match status" value="1"/>
</dbReference>
<evidence type="ECO:0000313" key="5">
    <source>
        <dbReference type="EMBL" id="MDG0794255.1"/>
    </source>
</evidence>
<proteinExistence type="predicted"/>
<evidence type="ECO:0000259" key="4">
    <source>
        <dbReference type="PROSITE" id="PS50110"/>
    </source>
</evidence>
<keyword evidence="1" id="KW-0597">Phosphoprotein</keyword>
<dbReference type="InterPro" id="IPR052048">
    <property type="entry name" value="ST_Response_Regulator"/>
</dbReference>
<dbReference type="Proteomes" id="UP001153387">
    <property type="component" value="Unassembled WGS sequence"/>
</dbReference>
<gene>
    <name evidence="5" type="ORF">OMP38_28025</name>
</gene>